<feature type="domain" description="Glycosyl hydrolase family 13 catalytic" evidence="5">
    <location>
        <begin position="167"/>
        <end position="574"/>
    </location>
</feature>
<comment type="similarity">
    <text evidence="1">Belongs to the glycosyl hydrolase 13 family.</text>
</comment>
<reference evidence="6" key="2">
    <citation type="submission" date="2014-03" db="EMBL/GenBank/DDBJ databases">
        <title>Candidatus Competibacter-lineage genomes retrieved from metagenomes reveal functional metabolic diversity.</title>
        <authorList>
            <person name="McIlroy S.J."/>
            <person name="Albertsen M."/>
            <person name="Andresen E.K."/>
            <person name="Saunders A.M."/>
            <person name="Kristiansen R."/>
            <person name="Stokholm-Bjerregaard M."/>
            <person name="Nielsen K.L."/>
            <person name="Nielsen P.H."/>
        </authorList>
    </citation>
    <scope>NUCLEOTIDE SEQUENCE</scope>
    <source>
        <strain evidence="6">Run_A_D11</strain>
    </source>
</reference>
<dbReference type="InterPro" id="IPR004193">
    <property type="entry name" value="Glyco_hydro_13_N"/>
</dbReference>
<evidence type="ECO:0000256" key="3">
    <source>
        <dbReference type="ARBA" id="ARBA00023295"/>
    </source>
</evidence>
<dbReference type="NCBIfam" id="TIGR02100">
    <property type="entry name" value="glgX_debranch"/>
    <property type="match status" value="1"/>
</dbReference>
<dbReference type="Pfam" id="PF00128">
    <property type="entry name" value="Alpha-amylase"/>
    <property type="match status" value="1"/>
</dbReference>
<dbReference type="EMBL" id="CBTJ020000071">
    <property type="protein sequence ID" value="CDI03673.1"/>
    <property type="molecule type" value="Genomic_DNA"/>
</dbReference>
<feature type="compositionally biased region" description="Polar residues" evidence="4">
    <location>
        <begin position="484"/>
        <end position="494"/>
    </location>
</feature>
<dbReference type="SUPFAM" id="SSF81296">
    <property type="entry name" value="E set domains"/>
    <property type="match status" value="1"/>
</dbReference>
<accession>W6MDY5</accession>
<gene>
    <name evidence="6" type="primary">glgX</name>
    <name evidence="6" type="ORF">BN873_610070</name>
</gene>
<feature type="compositionally biased region" description="Basic and acidic residues" evidence="4">
    <location>
        <begin position="471"/>
        <end position="482"/>
    </location>
</feature>
<dbReference type="InterPro" id="IPR014756">
    <property type="entry name" value="Ig_E-set"/>
</dbReference>
<dbReference type="GO" id="GO:0005980">
    <property type="term" value="P:glycogen catabolic process"/>
    <property type="evidence" value="ECO:0007669"/>
    <property type="project" value="InterPro"/>
</dbReference>
<dbReference type="InterPro" id="IPR017853">
    <property type="entry name" value="GH"/>
</dbReference>
<dbReference type="Pfam" id="PF02922">
    <property type="entry name" value="CBM_48"/>
    <property type="match status" value="1"/>
</dbReference>
<dbReference type="CDD" id="cd02856">
    <property type="entry name" value="E_set_GDE_Isoamylase_N"/>
    <property type="match status" value="1"/>
</dbReference>
<organism evidence="6 7">
    <name type="scientific">Candidatus Competibacter denitrificans Run_A_D11</name>
    <dbReference type="NCBI Taxonomy" id="1400863"/>
    <lineage>
        <taxon>Bacteria</taxon>
        <taxon>Pseudomonadati</taxon>
        <taxon>Pseudomonadota</taxon>
        <taxon>Gammaproteobacteria</taxon>
        <taxon>Candidatus Competibacteraceae</taxon>
        <taxon>Candidatus Competibacter</taxon>
    </lineage>
</organism>
<protein>
    <submittedName>
        <fullName evidence="6">Glycogen debranching enzyme</fullName>
        <ecNumber evidence="6">3.2.1.-</ecNumber>
    </submittedName>
</protein>
<keyword evidence="3 6" id="KW-0326">Glycosidase</keyword>
<dbReference type="Gene3D" id="3.20.20.80">
    <property type="entry name" value="Glycosidases"/>
    <property type="match status" value="1"/>
</dbReference>
<dbReference type="AlphaFoldDB" id="W6MDY5"/>
<evidence type="ECO:0000256" key="2">
    <source>
        <dbReference type="ARBA" id="ARBA00022801"/>
    </source>
</evidence>
<dbReference type="CDD" id="cd11326">
    <property type="entry name" value="AmyAc_Glg_debranch"/>
    <property type="match status" value="1"/>
</dbReference>
<dbReference type="OrthoDB" id="3236218at2"/>
<dbReference type="InterPro" id="IPR044505">
    <property type="entry name" value="GlgX_Isoamylase_N_E_set"/>
</dbReference>
<dbReference type="EC" id="3.2.1.-" evidence="6"/>
<dbReference type="InterPro" id="IPR006047">
    <property type="entry name" value="GH13_cat_dom"/>
</dbReference>
<sequence>MSSRARVWPGKSYPLGAVWDGKGVNFALFSAHAEKVELCLFDSSGQREIERLTLHENTDQIWHGYVPGLWPGALYGYRVSGPYEPQLGHRFNHHKLLLDPYAKQFYGVLHLRDEHCGYQVGHSNADLSFDARDNAREMLKCVVVDTSFNWEGDRLPEIPWSQTLIYETHVRGYTIRHEGLPHHLRGTFAGFAHPEIISYLRALGITSVELMPVHAFVDDRFLTDRGLRNYWGYNTLCFFAPEPRYLSGGDLAEFKTMVKRLHDAGIEVLLDVVYNHTAEGNELGPTLSFRGIDNASYYRLHPGSRRHYINDTGCGNTLNIAHPRVLQMVMDSLRYWVNEMHVDGFRFDLAVTLGREEYGYDRQGGFFDAIRQDPALARVKVIAEPWDIGPGGYQLGGFPAGTAEWNDRFRDTTRRFWRGDDAMLPRLAPNLLASSDLFEHDCRRPWTTINYVASHDGFTLADLVSYNDRHNEANGENNRDGHPSNFSNNYGIEGPTNDSAIQQIRLRQRRNMLATLILAQGTPMLLAGDEFGRSQRGNNNAYCQDNEINWIDWRHMPPEEAEFLDFIRRLINLRREHPVLRRYTFLHGKQISKTTGLRDIEWISPGGGALADRHWQEAKARCFGMLLAGDAGEYFTQDGHPEIDDTLLIILNAGSSTLPFRMPSVSGARHWRCLLDTARPRLAAGEVLIDTGADLQMESQAVIVFALVRESGS</sequence>
<proteinExistence type="inferred from homology"/>
<dbReference type="InterPro" id="IPR011837">
    <property type="entry name" value="Glycogen_debranch_GlgX"/>
</dbReference>
<dbReference type="InterPro" id="IPR013783">
    <property type="entry name" value="Ig-like_fold"/>
</dbReference>
<evidence type="ECO:0000256" key="4">
    <source>
        <dbReference type="SAM" id="MobiDB-lite"/>
    </source>
</evidence>
<dbReference type="PANTHER" id="PTHR43002">
    <property type="entry name" value="GLYCOGEN DEBRANCHING ENZYME"/>
    <property type="match status" value="1"/>
</dbReference>
<keyword evidence="7" id="KW-1185">Reference proteome</keyword>
<dbReference type="Proteomes" id="UP000035760">
    <property type="component" value="Unassembled WGS sequence"/>
</dbReference>
<dbReference type="RefSeq" id="WP_048674576.1">
    <property type="nucleotide sequence ID" value="NZ_CBTJ020000071.1"/>
</dbReference>
<reference evidence="6" key="1">
    <citation type="submission" date="2013-07" db="EMBL/GenBank/DDBJ databases">
        <authorList>
            <person name="McIlroy S."/>
        </authorList>
    </citation>
    <scope>NUCLEOTIDE SEQUENCE [LARGE SCALE GENOMIC DNA]</scope>
    <source>
        <strain evidence="6">Run_A_D11</strain>
    </source>
</reference>
<dbReference type="Gene3D" id="2.60.40.1180">
    <property type="entry name" value="Golgi alpha-mannosidase II"/>
    <property type="match status" value="1"/>
</dbReference>
<dbReference type="InterPro" id="IPR013780">
    <property type="entry name" value="Glyco_hydro_b"/>
</dbReference>
<dbReference type="SUPFAM" id="SSF51011">
    <property type="entry name" value="Glycosyl hydrolase domain"/>
    <property type="match status" value="1"/>
</dbReference>
<dbReference type="SMART" id="SM00642">
    <property type="entry name" value="Aamy"/>
    <property type="match status" value="1"/>
</dbReference>
<evidence type="ECO:0000259" key="5">
    <source>
        <dbReference type="SMART" id="SM00642"/>
    </source>
</evidence>
<dbReference type="Gene3D" id="2.60.40.10">
    <property type="entry name" value="Immunoglobulins"/>
    <property type="match status" value="1"/>
</dbReference>
<evidence type="ECO:0000313" key="7">
    <source>
        <dbReference type="Proteomes" id="UP000035760"/>
    </source>
</evidence>
<feature type="region of interest" description="Disordered" evidence="4">
    <location>
        <begin position="471"/>
        <end position="494"/>
    </location>
</feature>
<comment type="caution">
    <text evidence="6">The sequence shown here is derived from an EMBL/GenBank/DDBJ whole genome shotgun (WGS) entry which is preliminary data.</text>
</comment>
<dbReference type="STRING" id="1400863.BN873_610070"/>
<name>W6MDY5_9GAMM</name>
<dbReference type="SUPFAM" id="SSF51445">
    <property type="entry name" value="(Trans)glycosidases"/>
    <property type="match status" value="1"/>
</dbReference>
<keyword evidence="2 6" id="KW-0378">Hydrolase</keyword>
<evidence type="ECO:0000256" key="1">
    <source>
        <dbReference type="ARBA" id="ARBA00008061"/>
    </source>
</evidence>
<dbReference type="GO" id="GO:0004135">
    <property type="term" value="F:amylo-alpha-1,6-glucosidase activity"/>
    <property type="evidence" value="ECO:0007669"/>
    <property type="project" value="InterPro"/>
</dbReference>
<evidence type="ECO:0000313" key="6">
    <source>
        <dbReference type="EMBL" id="CDI03673.1"/>
    </source>
</evidence>